<keyword evidence="2" id="KW-0235">DNA replication</keyword>
<proteinExistence type="predicted"/>
<evidence type="ECO:0000259" key="6">
    <source>
        <dbReference type="Pfam" id="PF14743"/>
    </source>
</evidence>
<sequence length="306" mass="34170">MSGVPYGFKPNLAATLTKPELIKFPVWASPKIDGIRCVFFGGVAYSRSLKPIPNPVVQEFAKAYANLLEGLDGELTVGSPTDANCMQNSMAVMSKAAAPDFTFHVFDWFHPAQAHIEFWQRSDVVEDRIVQFYDRYPEVDIRAAPQVLCTSLAHLDTNEARWLADGYEGMMIRDHCGRYKFGRSTEREGGLVKVKRFTDAEAIVIGFEEEMHNANEAKRDATGRTERSTSKAGLHGKGTLGALVVKNERGIVFNIGTGFTAAQRADYWANHPSLFGKMVKFKHFDHGTVDAPRHPVFIGFRHPEDM</sequence>
<dbReference type="Gene3D" id="3.30.1490.70">
    <property type="match status" value="1"/>
</dbReference>
<dbReference type="Pfam" id="PF14743">
    <property type="entry name" value="DNA_ligase_OB_2"/>
    <property type="match status" value="1"/>
</dbReference>
<evidence type="ECO:0000256" key="1">
    <source>
        <dbReference type="ARBA" id="ARBA00022598"/>
    </source>
</evidence>
<dbReference type="AlphaFoldDB" id="A0A0E1W1H3"/>
<feature type="region of interest" description="Disordered" evidence="5">
    <location>
        <begin position="215"/>
        <end position="234"/>
    </location>
</feature>
<dbReference type="Gene3D" id="3.30.470.30">
    <property type="entry name" value="DNA ligase/mRNA capping enzyme"/>
    <property type="match status" value="1"/>
</dbReference>
<evidence type="ECO:0000256" key="2">
    <source>
        <dbReference type="ARBA" id="ARBA00022705"/>
    </source>
</evidence>
<dbReference type="EMBL" id="CM000832">
    <property type="protein sequence ID" value="EET06284.1"/>
    <property type="molecule type" value="Genomic_DNA"/>
</dbReference>
<dbReference type="PANTHER" id="PTHR47810">
    <property type="entry name" value="DNA LIGASE"/>
    <property type="match status" value="1"/>
</dbReference>
<dbReference type="SUPFAM" id="SSF56091">
    <property type="entry name" value="DNA ligase/mRNA capping enzyme, catalytic domain"/>
    <property type="match status" value="1"/>
</dbReference>
<dbReference type="Proteomes" id="UP000001812">
    <property type="component" value="Chromosome I"/>
</dbReference>
<reference evidence="7" key="1">
    <citation type="submission" date="2009-05" db="EMBL/GenBank/DDBJ databases">
        <authorList>
            <person name="Harkins D.M."/>
            <person name="DeShazer D."/>
            <person name="Woods D.E."/>
            <person name="Brinkac L.M."/>
            <person name="Brown K.A."/>
            <person name="Hung G.C."/>
            <person name="Tuanyok A."/>
            <person name="Zhang B."/>
            <person name="Nierman W.C."/>
        </authorList>
    </citation>
    <scope>NUCLEOTIDE SEQUENCE [LARGE SCALE GENOMIC DNA]</scope>
    <source>
        <strain evidence="7">1710a</strain>
    </source>
</reference>
<dbReference type="CDD" id="cd07896">
    <property type="entry name" value="Adenylation_kDNA_ligase_like"/>
    <property type="match status" value="1"/>
</dbReference>
<gene>
    <name evidence="7" type="ORF">BURPS1710A_1861</name>
</gene>
<dbReference type="PANTHER" id="PTHR47810:SF1">
    <property type="entry name" value="DNA LIGASE B"/>
    <property type="match status" value="1"/>
</dbReference>
<protein>
    <submittedName>
        <fullName evidence="7">Pbcv-1 dna ligase</fullName>
    </submittedName>
</protein>
<dbReference type="GO" id="GO:0003909">
    <property type="term" value="F:DNA ligase activity"/>
    <property type="evidence" value="ECO:0007669"/>
    <property type="project" value="InterPro"/>
</dbReference>
<dbReference type="SUPFAM" id="SSF50249">
    <property type="entry name" value="Nucleic acid-binding proteins"/>
    <property type="match status" value="1"/>
</dbReference>
<evidence type="ECO:0000256" key="3">
    <source>
        <dbReference type="ARBA" id="ARBA00022763"/>
    </source>
</evidence>
<keyword evidence="4" id="KW-0234">DNA repair</keyword>
<dbReference type="RefSeq" id="WP_004526606.1">
    <property type="nucleotide sequence ID" value="NZ_CM000832.1"/>
</dbReference>
<accession>A0A0E1W1H3</accession>
<dbReference type="InterPro" id="IPR029319">
    <property type="entry name" value="DNA_ligase_OB"/>
</dbReference>
<feature type="domain" description="DNA ligase OB-like" evidence="6">
    <location>
        <begin position="237"/>
        <end position="301"/>
    </location>
</feature>
<feature type="compositionally biased region" description="Basic and acidic residues" evidence="5">
    <location>
        <begin position="215"/>
        <end position="229"/>
    </location>
</feature>
<organism evidence="7">
    <name type="scientific">Burkholderia pseudomallei 1710a</name>
    <dbReference type="NCBI Taxonomy" id="320371"/>
    <lineage>
        <taxon>Bacteria</taxon>
        <taxon>Pseudomonadati</taxon>
        <taxon>Pseudomonadota</taxon>
        <taxon>Betaproteobacteria</taxon>
        <taxon>Burkholderiales</taxon>
        <taxon>Burkholderiaceae</taxon>
        <taxon>Burkholderia</taxon>
        <taxon>pseudomallei group</taxon>
    </lineage>
</organism>
<dbReference type="InterPro" id="IPR012340">
    <property type="entry name" value="NA-bd_OB-fold"/>
</dbReference>
<dbReference type="GO" id="GO:0006260">
    <property type="term" value="P:DNA replication"/>
    <property type="evidence" value="ECO:0007669"/>
    <property type="project" value="UniProtKB-KW"/>
</dbReference>
<dbReference type="GO" id="GO:0006281">
    <property type="term" value="P:DNA repair"/>
    <property type="evidence" value="ECO:0007669"/>
    <property type="project" value="UniProtKB-KW"/>
</dbReference>
<keyword evidence="3" id="KW-0227">DNA damage</keyword>
<dbReference type="Gene3D" id="2.40.50.140">
    <property type="entry name" value="Nucleic acid-binding proteins"/>
    <property type="match status" value="1"/>
</dbReference>
<dbReference type="PROSITE" id="PS00333">
    <property type="entry name" value="DNA_LIGASE_A2"/>
    <property type="match status" value="1"/>
</dbReference>
<dbReference type="CDD" id="cd08041">
    <property type="entry name" value="OBF_kDNA_ligase_like"/>
    <property type="match status" value="1"/>
</dbReference>
<name>A0A0E1W1H3_BURPE</name>
<keyword evidence="1 7" id="KW-0436">Ligase</keyword>
<evidence type="ECO:0000313" key="7">
    <source>
        <dbReference type="EMBL" id="EET06284.1"/>
    </source>
</evidence>
<dbReference type="HOGENOM" id="CLU_920349_0_0_4"/>
<dbReference type="InterPro" id="IPR050326">
    <property type="entry name" value="NAD_dep_DNA_ligaseB"/>
</dbReference>
<evidence type="ECO:0000256" key="5">
    <source>
        <dbReference type="SAM" id="MobiDB-lite"/>
    </source>
</evidence>
<dbReference type="InterPro" id="IPR016059">
    <property type="entry name" value="DNA_ligase_ATP-dep_CS"/>
</dbReference>
<evidence type="ECO:0000256" key="4">
    <source>
        <dbReference type="ARBA" id="ARBA00023204"/>
    </source>
</evidence>